<protein>
    <submittedName>
        <fullName evidence="2">DUF1330 domain-containing protein</fullName>
    </submittedName>
</protein>
<reference evidence="2 3" key="1">
    <citation type="submission" date="2020-08" db="EMBL/GenBank/DDBJ databases">
        <title>Draft genome sequence of Parasphingopyxis sp. GrpM-11.</title>
        <authorList>
            <person name="Oh J."/>
            <person name="Roh D.-H."/>
        </authorList>
    </citation>
    <scope>NUCLEOTIDE SEQUENCE [LARGE SCALE GENOMIC DNA]</scope>
    <source>
        <strain evidence="2 3">GrpM-11</strain>
    </source>
</reference>
<proteinExistence type="predicted"/>
<dbReference type="Proteomes" id="UP000564378">
    <property type="component" value="Unassembled WGS sequence"/>
</dbReference>
<comment type="caution">
    <text evidence="2">The sequence shown here is derived from an EMBL/GenBank/DDBJ whole genome shotgun (WGS) entry which is preliminary data.</text>
</comment>
<dbReference type="Gene3D" id="3.30.70.100">
    <property type="match status" value="1"/>
</dbReference>
<keyword evidence="3" id="KW-1185">Reference proteome</keyword>
<feature type="domain" description="DUF1330" evidence="1">
    <location>
        <begin position="3"/>
        <end position="93"/>
    </location>
</feature>
<organism evidence="2 3">
    <name type="scientific">Parasphingopyxis marina</name>
    <dbReference type="NCBI Taxonomy" id="2761622"/>
    <lineage>
        <taxon>Bacteria</taxon>
        <taxon>Pseudomonadati</taxon>
        <taxon>Pseudomonadota</taxon>
        <taxon>Alphaproteobacteria</taxon>
        <taxon>Sphingomonadales</taxon>
        <taxon>Sphingomonadaceae</taxon>
        <taxon>Parasphingopyxis</taxon>
    </lineage>
</organism>
<dbReference type="RefSeq" id="WP_185801384.1">
    <property type="nucleotide sequence ID" value="NZ_JACJVJ010000002.1"/>
</dbReference>
<dbReference type="PANTHER" id="PTHR41521:SF4">
    <property type="entry name" value="BLR0684 PROTEIN"/>
    <property type="match status" value="1"/>
</dbReference>
<evidence type="ECO:0000313" key="3">
    <source>
        <dbReference type="Proteomes" id="UP000564378"/>
    </source>
</evidence>
<accession>A0A842HVN2</accession>
<evidence type="ECO:0000259" key="1">
    <source>
        <dbReference type="Pfam" id="PF07045"/>
    </source>
</evidence>
<gene>
    <name evidence="2" type="ORF">H6P80_10770</name>
</gene>
<dbReference type="Pfam" id="PF07045">
    <property type="entry name" value="DUF1330"/>
    <property type="match status" value="1"/>
</dbReference>
<dbReference type="AlphaFoldDB" id="A0A842HVN2"/>
<dbReference type="EMBL" id="JACJVJ010000002">
    <property type="protein sequence ID" value="MBC2778098.1"/>
    <property type="molecule type" value="Genomic_DNA"/>
</dbReference>
<dbReference type="SUPFAM" id="SSF54909">
    <property type="entry name" value="Dimeric alpha+beta barrel"/>
    <property type="match status" value="1"/>
</dbReference>
<sequence>MAAYFVANYRITNTEDYKKYGAVVGPTLAPHGAEVLAADPASEPMEGEPCDVTVVIKFPSKEAAKGWYNSPEYQAILPLRTDNSEGAAVLAAGREPPQ</sequence>
<dbReference type="InterPro" id="IPR011008">
    <property type="entry name" value="Dimeric_a/b-barrel"/>
</dbReference>
<evidence type="ECO:0000313" key="2">
    <source>
        <dbReference type="EMBL" id="MBC2778098.1"/>
    </source>
</evidence>
<dbReference type="PANTHER" id="PTHR41521">
    <property type="match status" value="1"/>
</dbReference>
<name>A0A842HVN2_9SPHN</name>
<dbReference type="InterPro" id="IPR010753">
    <property type="entry name" value="DUF1330"/>
</dbReference>